<dbReference type="Gene3D" id="3.30.56.70">
    <property type="entry name" value="N2,N2-dimethylguanosine tRNA methyltransferase, C-terminal domain"/>
    <property type="match status" value="1"/>
</dbReference>
<dbReference type="RefSeq" id="XP_025362769.1">
    <property type="nucleotide sequence ID" value="XM_025507742.1"/>
</dbReference>
<dbReference type="PANTHER" id="PTHR10631">
    <property type="entry name" value="N 2 ,N 2 -DIMETHYLGUANOSINE TRNA METHYLTRANSFERASE"/>
    <property type="match status" value="1"/>
</dbReference>
<comment type="catalytic activity">
    <reaction evidence="8">
        <text>guanosine(26) in tRNA + 2 S-adenosyl-L-methionine = N(2)-dimethylguanosine(26) in tRNA + 2 S-adenosyl-L-homocysteine + 2 H(+)</text>
        <dbReference type="Rhea" id="RHEA:43140"/>
        <dbReference type="Rhea" id="RHEA-COMP:10359"/>
        <dbReference type="Rhea" id="RHEA-COMP:10360"/>
        <dbReference type="ChEBI" id="CHEBI:15378"/>
        <dbReference type="ChEBI" id="CHEBI:57856"/>
        <dbReference type="ChEBI" id="CHEBI:59789"/>
        <dbReference type="ChEBI" id="CHEBI:74269"/>
        <dbReference type="ChEBI" id="CHEBI:74513"/>
        <dbReference type="EC" id="2.1.1.216"/>
    </reaction>
</comment>
<dbReference type="Gene3D" id="3.40.50.150">
    <property type="entry name" value="Vaccinia Virus protein VP39"/>
    <property type="match status" value="1"/>
</dbReference>
<dbReference type="GO" id="GO:0005634">
    <property type="term" value="C:nucleus"/>
    <property type="evidence" value="ECO:0007669"/>
    <property type="project" value="TreeGrafter"/>
</dbReference>
<evidence type="ECO:0000256" key="3">
    <source>
        <dbReference type="ARBA" id="ARBA00022679"/>
    </source>
</evidence>
<feature type="compositionally biased region" description="Basic and acidic residues" evidence="13">
    <location>
        <begin position="98"/>
        <end position="115"/>
    </location>
</feature>
<feature type="region of interest" description="Disordered" evidence="13">
    <location>
        <begin position="144"/>
        <end position="179"/>
    </location>
</feature>
<evidence type="ECO:0000256" key="7">
    <source>
        <dbReference type="ARBA" id="ARBA00039099"/>
    </source>
</evidence>
<gene>
    <name evidence="14" type="ORF">BDZ90DRAFT_251817</name>
</gene>
<keyword evidence="6 12" id="KW-0694">RNA-binding</keyword>
<feature type="compositionally biased region" description="Low complexity" evidence="13">
    <location>
        <begin position="144"/>
        <end position="168"/>
    </location>
</feature>
<evidence type="ECO:0000313" key="15">
    <source>
        <dbReference type="Proteomes" id="UP000245884"/>
    </source>
</evidence>
<evidence type="ECO:0000256" key="5">
    <source>
        <dbReference type="ARBA" id="ARBA00022694"/>
    </source>
</evidence>
<dbReference type="PROSITE" id="PS51626">
    <property type="entry name" value="SAM_MT_TRM1"/>
    <property type="match status" value="1"/>
</dbReference>
<dbReference type="AlphaFoldDB" id="A0A316US98"/>
<keyword evidence="15" id="KW-1185">Reference proteome</keyword>
<dbReference type="GeneID" id="37029565"/>
<dbReference type="Pfam" id="PF02005">
    <property type="entry name" value="TRM"/>
    <property type="match status" value="2"/>
</dbReference>
<evidence type="ECO:0000256" key="12">
    <source>
        <dbReference type="PROSITE-ProRule" id="PRU00958"/>
    </source>
</evidence>
<reference evidence="14 15" key="1">
    <citation type="journal article" date="2018" name="Mol. Biol. Evol.">
        <title>Broad Genomic Sampling Reveals a Smut Pathogenic Ancestry of the Fungal Clade Ustilaginomycotina.</title>
        <authorList>
            <person name="Kijpornyongpan T."/>
            <person name="Mondo S.J."/>
            <person name="Barry K."/>
            <person name="Sandor L."/>
            <person name="Lee J."/>
            <person name="Lipzen A."/>
            <person name="Pangilinan J."/>
            <person name="LaButti K."/>
            <person name="Hainaut M."/>
            <person name="Henrissat B."/>
            <person name="Grigoriev I.V."/>
            <person name="Spatafora J.W."/>
            <person name="Aime M.C."/>
        </authorList>
    </citation>
    <scope>NUCLEOTIDE SEQUENCE [LARGE SCALE GENOMIC DNA]</scope>
    <source>
        <strain evidence="14 15">MCA 5214</strain>
    </source>
</reference>
<keyword evidence="4 12" id="KW-0949">S-adenosyl-L-methionine</keyword>
<dbReference type="FunFam" id="3.30.56.70:FF:000001">
    <property type="entry name" value="tRNA (guanine(26)-N(2))-dimethyltransferase"/>
    <property type="match status" value="1"/>
</dbReference>
<keyword evidence="2 12" id="KW-0489">Methyltransferase</keyword>
<dbReference type="OrthoDB" id="6349953at2759"/>
<keyword evidence="5 12" id="KW-0819">tRNA processing</keyword>
<dbReference type="GO" id="GO:0160104">
    <property type="term" value="F:tRNA (guanine(26)-N2)-dimethyltransferase activity"/>
    <property type="evidence" value="ECO:0007669"/>
    <property type="project" value="UniProtKB-EC"/>
</dbReference>
<dbReference type="EC" id="2.1.1.216" evidence="7"/>
<dbReference type="STRING" id="1569628.A0A316US98"/>
<dbReference type="GO" id="GO:0002940">
    <property type="term" value="P:tRNA N2-guanine methylation"/>
    <property type="evidence" value="ECO:0007669"/>
    <property type="project" value="TreeGrafter"/>
</dbReference>
<feature type="region of interest" description="Disordered" evidence="13">
    <location>
        <begin position="670"/>
        <end position="696"/>
    </location>
</feature>
<evidence type="ECO:0000256" key="6">
    <source>
        <dbReference type="ARBA" id="ARBA00022884"/>
    </source>
</evidence>
<evidence type="ECO:0000256" key="11">
    <source>
        <dbReference type="ARBA" id="ARBA00083299"/>
    </source>
</evidence>
<evidence type="ECO:0000256" key="9">
    <source>
        <dbReference type="ARBA" id="ARBA00077143"/>
    </source>
</evidence>
<evidence type="ECO:0000256" key="13">
    <source>
        <dbReference type="SAM" id="MobiDB-lite"/>
    </source>
</evidence>
<protein>
    <recommendedName>
        <fullName evidence="7">tRNA (guanine(26)-N(2))-dimethyltransferase</fullName>
        <ecNumber evidence="7">2.1.1.216</ecNumber>
    </recommendedName>
    <alternativeName>
        <fullName evidence="10">tRNA 2,2-dimethylguanosine-26 methyltransferase</fullName>
    </alternativeName>
    <alternativeName>
        <fullName evidence="9">tRNA(guanine-26,N(2)-N(2)) methyltransferase</fullName>
    </alternativeName>
    <alternativeName>
        <fullName evidence="11">tRNA(m(2,2)G26)dimethyltransferase</fullName>
    </alternativeName>
</protein>
<dbReference type="InterPro" id="IPR042296">
    <property type="entry name" value="tRNA_met_Trm1_C"/>
</dbReference>
<keyword evidence="1 12" id="KW-0820">tRNA-binding</keyword>
<sequence>MAPNPIPLSPARLAASRIRLHAGESAFRESSATIVMPTASAAFLNPVQEFNRDLSVLAIRAWSEMIDEDMKRKWTARMEKKRLNGGVNGQGGRKRRAKDAGKGQEEGSKKVKADNGEPEAPVAESSAAGAAAAAAAAAGAAGAAEAPPSAAPQQTESAPQASSSGSAATPQVQDSLAAPAQEATAPRYYPFRFTVLEALSATGLRSIRYAREIPLLKHVIANDLSASAVVAMKRNVALNFPAGRPIEEWVPDREAEANEAARELTEDEMMELENGGTLAQVDATPAPPLESESEAASASAAIHPDCKIKINESDALDVMYSHRHPGLRYQVVDLDPYGSAGPFIDGAVQSVADGGLLCVTCTDTAVLAANNYPEKAFALYGGSCTRNEYCHEVALRLVLHSISAAAAKYGRHIKPLLSLSIDFYVRLFIQVDTAPIEVKQLASKTGLVYTCSYCHNFHEQRLGRSTETHGKKGGATIKYQNGGGPPAAMAAGGRCEECGSSYLAAGPMWLDPIHDPDFANRILEVLERDPSRSKTAPRIRGMVGTAAREIADSPFYFVPAKVSGLMHAESPPFVAVASALLNAGFSVSRSHCQPGSIKTNASRAQCYDIWRAWIDQGHPVKVEGMAEGSPAKKLVTKERGELAGKVNFEEHPEARKLAAKDDTGKAVRYQQNPLPNWGPGTAAIRPAKGSKPQEKK</sequence>
<evidence type="ECO:0000256" key="8">
    <source>
        <dbReference type="ARBA" id="ARBA00051897"/>
    </source>
</evidence>
<evidence type="ECO:0000256" key="4">
    <source>
        <dbReference type="ARBA" id="ARBA00022691"/>
    </source>
</evidence>
<proteinExistence type="inferred from homology"/>
<dbReference type="SUPFAM" id="SSF53335">
    <property type="entry name" value="S-adenosyl-L-methionine-dependent methyltransferases"/>
    <property type="match status" value="1"/>
</dbReference>
<dbReference type="GO" id="GO:0000049">
    <property type="term" value="F:tRNA binding"/>
    <property type="evidence" value="ECO:0007669"/>
    <property type="project" value="UniProtKB-UniRule"/>
</dbReference>
<dbReference type="PANTHER" id="PTHR10631:SF3">
    <property type="entry name" value="TRNA (GUANINE(26)-N(2))-DIMETHYLTRANSFERASE"/>
    <property type="match status" value="1"/>
</dbReference>
<feature type="region of interest" description="Disordered" evidence="13">
    <location>
        <begin position="79"/>
        <end position="126"/>
    </location>
</feature>
<evidence type="ECO:0000256" key="10">
    <source>
        <dbReference type="ARBA" id="ARBA00082896"/>
    </source>
</evidence>
<organism evidence="14 15">
    <name type="scientific">Jaminaea rosea</name>
    <dbReference type="NCBI Taxonomy" id="1569628"/>
    <lineage>
        <taxon>Eukaryota</taxon>
        <taxon>Fungi</taxon>
        <taxon>Dikarya</taxon>
        <taxon>Basidiomycota</taxon>
        <taxon>Ustilaginomycotina</taxon>
        <taxon>Exobasidiomycetes</taxon>
        <taxon>Microstromatales</taxon>
        <taxon>Microstromatales incertae sedis</taxon>
        <taxon>Jaminaea</taxon>
    </lineage>
</organism>
<dbReference type="Proteomes" id="UP000245884">
    <property type="component" value="Unassembled WGS sequence"/>
</dbReference>
<evidence type="ECO:0000313" key="14">
    <source>
        <dbReference type="EMBL" id="PWN28157.1"/>
    </source>
</evidence>
<comment type="similarity">
    <text evidence="12">Belongs to the class I-like SAM-binding methyltransferase superfamily. Trm1 family.</text>
</comment>
<name>A0A316US98_9BASI</name>
<accession>A0A316US98</accession>
<evidence type="ECO:0000256" key="1">
    <source>
        <dbReference type="ARBA" id="ARBA00022555"/>
    </source>
</evidence>
<dbReference type="InterPro" id="IPR002905">
    <property type="entry name" value="Trm1"/>
</dbReference>
<evidence type="ECO:0000256" key="2">
    <source>
        <dbReference type="ARBA" id="ARBA00022603"/>
    </source>
</evidence>
<dbReference type="InterPro" id="IPR029063">
    <property type="entry name" value="SAM-dependent_MTases_sf"/>
</dbReference>
<keyword evidence="3 12" id="KW-0808">Transferase</keyword>
<dbReference type="EMBL" id="KZ819666">
    <property type="protein sequence ID" value="PWN28157.1"/>
    <property type="molecule type" value="Genomic_DNA"/>
</dbReference>